<evidence type="ECO:0000256" key="1">
    <source>
        <dbReference type="ARBA" id="ARBA00004651"/>
    </source>
</evidence>
<dbReference type="Gene3D" id="1.10.287.70">
    <property type="match status" value="1"/>
</dbReference>
<sequence length="1118" mass="127681">MSHHKRYLICSDSLSSFCAMEEHFLKDSLVQMVLAALHKATEDEKEICLAWSPGHVCIAGNDKADEAARNASTEQMKGVRLIRVEDLRGATKEKIVKLWENRWALNNTAQLQQIKLEVKRWIFPVFLTRREQVVLTRLRTGHTNLTSSYKLLRAPQPMCDLCRVPLTVPHIIIECIQFSDVLVAVHINEEKFDLAEGSVKTASLYVNRKDDLNMTIAVHHAIGYPKDQTKTLESRMFLFLQKRTLLNNKELSNRPVLSHIFVFHFLVCNTYGAMLNSKTPPQLLLDTTIAGISSETTKAFAASLGIPTISGTYSTDSDFAKWGNLSEEQQNYLVQVVPPADLITNLIRQVVLEQNIANLAILYDQTFMMDFKYKTLLLNIGARHVVTQINTANILRQLMQIKQLDIMTYFILGSLNTVKLVLNEANDSFFTPRFSWYILTQDSEDVKCNCRNATIVQVRPVRDESHRKRLEFLINSYQLHGSPQILTTFYFDLALRSFLAMRNLVTTNQMPKDMKYIPCKEYDVDKNPTPPRGQIPLKKALREEPAYGPFNISTKGKNSKSYMQFDMEVLGVTIKDGVTQPPVKLGKWKASVDPSSPIEYTDSQKLQKYRPEVVYRVYTVVQPPFVYINQSTPRGYSGLCIDFMDMVAKQSKFDYEIRVQEKDGFGQIGENGKWNGIMKQLIDKKADIALGTMGIMAERETFVDFTVPYYDMVGFTILMKLTIPPSSLFKFLTVLEHEVWICILSAFFLTSLLLWAFDRWSPYSLQNNPEKYIDDEEKREFHIKESLWFCMTSLTPQGGGEAPKNLSGRLVAATWWLFGFIIIASYTANLAAFLTVSRLEAPIESLDDLTRQYKIQYSPLLGSETATYFERMSNVEKIFYDIWKNMSLNDSLTHVERAQLAVWDYPVSDRYTKIWQTMIEAGMNKTLADAVKRVRTTNSTSKHAGYAFIGDATDIKYLELTTCDLQKVGDEFSRKPYALAVQQGSHLKDILNTAILDLLNKGEMRRLSQKWWKDNPYAVECDKEEDQTEGISVKNIGGVFIVIFVGICFAFSTLIFEYWYYKHRKVGNVVDITTGNPEVFDTGGEGNNKGATKLPEKNLPDVGEKGLKTLSVFPREQF</sequence>
<comment type="subcellular location">
    <subcellularLocation>
        <location evidence="1">Cell membrane</location>
        <topology evidence="1">Multi-pass membrane protein</topology>
    </subcellularLocation>
</comment>
<dbReference type="InterPro" id="IPR019594">
    <property type="entry name" value="Glu/Gly-bd"/>
</dbReference>
<feature type="transmembrane region" description="Helical" evidence="16">
    <location>
        <begin position="815"/>
        <end position="836"/>
    </location>
</feature>
<evidence type="ECO:0000256" key="8">
    <source>
        <dbReference type="ARBA" id="ARBA00023136"/>
    </source>
</evidence>
<evidence type="ECO:0000256" key="10">
    <source>
        <dbReference type="ARBA" id="ARBA00023180"/>
    </source>
</evidence>
<dbReference type="SUPFAM" id="SSF53850">
    <property type="entry name" value="Periplasmic binding protein-like II"/>
    <property type="match status" value="1"/>
</dbReference>
<keyword evidence="3" id="KW-0813">Transport</keyword>
<dbReference type="FunCoup" id="A0A5N4AU07">
    <property type="interactions" value="10"/>
</dbReference>
<dbReference type="Pfam" id="PF00060">
    <property type="entry name" value="Lig_chan"/>
    <property type="match status" value="1"/>
</dbReference>
<dbReference type="FunFam" id="1.10.287.70:FF:000080">
    <property type="entry name" value="Glutamate receptor ionotropic, kainate"/>
    <property type="match status" value="1"/>
</dbReference>
<evidence type="ECO:0000256" key="5">
    <source>
        <dbReference type="ARBA" id="ARBA00022692"/>
    </source>
</evidence>
<evidence type="ECO:0000256" key="4">
    <source>
        <dbReference type="ARBA" id="ARBA00022475"/>
    </source>
</evidence>
<dbReference type="Gene3D" id="3.30.420.10">
    <property type="entry name" value="Ribonuclease H-like superfamily/Ribonuclease H"/>
    <property type="match status" value="1"/>
</dbReference>
<evidence type="ECO:0000256" key="12">
    <source>
        <dbReference type="ARBA" id="ARBA00023303"/>
    </source>
</evidence>
<dbReference type="FunFam" id="3.40.190.10:FF:000024">
    <property type="entry name" value="Glutamate receptor, ionotropic, delta 1"/>
    <property type="match status" value="1"/>
</dbReference>
<name>A0A5N4AU07_PHOPY</name>
<dbReference type="InterPro" id="IPR001320">
    <property type="entry name" value="Iontro_rcpt_C"/>
</dbReference>
<keyword evidence="20" id="KW-1185">Reference proteome</keyword>
<feature type="transmembrane region" description="Helical" evidence="16">
    <location>
        <begin position="1039"/>
        <end position="1061"/>
    </location>
</feature>
<evidence type="ECO:0000256" key="11">
    <source>
        <dbReference type="ARBA" id="ARBA00023286"/>
    </source>
</evidence>
<keyword evidence="6 16" id="KW-1133">Transmembrane helix</keyword>
<evidence type="ECO:0000256" key="16">
    <source>
        <dbReference type="SAM" id="Phobius"/>
    </source>
</evidence>
<keyword evidence="15" id="KW-1015">Disulfide bond</keyword>
<dbReference type="GO" id="GO:0015276">
    <property type="term" value="F:ligand-gated monoatomic ion channel activity"/>
    <property type="evidence" value="ECO:0007669"/>
    <property type="project" value="InterPro"/>
</dbReference>
<feature type="binding site" evidence="13">
    <location>
        <position position="951"/>
    </location>
    <ligand>
        <name>L-glutamate</name>
        <dbReference type="ChEBI" id="CHEBI:29985"/>
    </ligand>
</feature>
<dbReference type="InterPro" id="IPR015683">
    <property type="entry name" value="Ionotropic_Glu_rcpt"/>
</dbReference>
<keyword evidence="12" id="KW-0407">Ion channel</keyword>
<dbReference type="PANTHER" id="PTHR18966">
    <property type="entry name" value="IONOTROPIC GLUTAMATE RECEPTOR"/>
    <property type="match status" value="1"/>
</dbReference>
<dbReference type="InterPro" id="IPR036397">
    <property type="entry name" value="RNaseH_sf"/>
</dbReference>
<evidence type="ECO:0000256" key="6">
    <source>
        <dbReference type="ARBA" id="ARBA00022989"/>
    </source>
</evidence>
<dbReference type="GO" id="GO:0038023">
    <property type="term" value="F:signaling receptor activity"/>
    <property type="evidence" value="ECO:0007669"/>
    <property type="project" value="InterPro"/>
</dbReference>
<feature type="binding site" evidence="13">
    <location>
        <position position="865"/>
    </location>
    <ligand>
        <name>L-glutamate</name>
        <dbReference type="ChEBI" id="CHEBI:29985"/>
    </ligand>
</feature>
<evidence type="ECO:0000259" key="18">
    <source>
        <dbReference type="SMART" id="SM00918"/>
    </source>
</evidence>
<dbReference type="GO" id="GO:0005886">
    <property type="term" value="C:plasma membrane"/>
    <property type="evidence" value="ECO:0007669"/>
    <property type="project" value="UniProtKB-SubCell"/>
</dbReference>
<dbReference type="Proteomes" id="UP000327044">
    <property type="component" value="Unassembled WGS sequence"/>
</dbReference>
<feature type="domain" description="Ionotropic glutamate receptor L-glutamate and glycine-binding" evidence="18">
    <location>
        <begin position="624"/>
        <end position="683"/>
    </location>
</feature>
<evidence type="ECO:0000256" key="14">
    <source>
        <dbReference type="PIRSR" id="PIRSR601508-2"/>
    </source>
</evidence>
<evidence type="ECO:0000259" key="17">
    <source>
        <dbReference type="SMART" id="SM00079"/>
    </source>
</evidence>
<dbReference type="SMART" id="SM00918">
    <property type="entry name" value="Lig_chan-Glu_bd"/>
    <property type="match status" value="1"/>
</dbReference>
<feature type="site" description="Crucial to convey clamshell closure to channel opening" evidence="14">
    <location>
        <position position="843"/>
    </location>
</feature>
<dbReference type="PRINTS" id="PR00177">
    <property type="entry name" value="NMDARECEPTOR"/>
</dbReference>
<protein>
    <submittedName>
        <fullName evidence="19">Uncharacterized protein</fullName>
    </submittedName>
</protein>
<evidence type="ECO:0000256" key="15">
    <source>
        <dbReference type="PIRSR" id="PIRSR601508-3"/>
    </source>
</evidence>
<evidence type="ECO:0000256" key="9">
    <source>
        <dbReference type="ARBA" id="ARBA00023170"/>
    </source>
</evidence>
<keyword evidence="10" id="KW-0325">Glycoprotein</keyword>
<evidence type="ECO:0000256" key="7">
    <source>
        <dbReference type="ARBA" id="ARBA00023065"/>
    </source>
</evidence>
<evidence type="ECO:0000313" key="20">
    <source>
        <dbReference type="Proteomes" id="UP000327044"/>
    </source>
</evidence>
<dbReference type="GO" id="GO:0003676">
    <property type="term" value="F:nucleic acid binding"/>
    <property type="evidence" value="ECO:0007669"/>
    <property type="project" value="InterPro"/>
</dbReference>
<dbReference type="AlphaFoldDB" id="A0A5N4AU07"/>
<evidence type="ECO:0000256" key="3">
    <source>
        <dbReference type="ARBA" id="ARBA00022448"/>
    </source>
</evidence>
<feature type="binding site" evidence="13">
    <location>
        <position position="699"/>
    </location>
    <ligand>
        <name>L-glutamate</name>
        <dbReference type="ChEBI" id="CHEBI:29985"/>
    </ligand>
</feature>
<dbReference type="SUPFAM" id="SSF81324">
    <property type="entry name" value="Voltage-gated potassium channels"/>
    <property type="match status" value="1"/>
</dbReference>
<keyword evidence="9" id="KW-0675">Receptor</keyword>
<organism evidence="19 20">
    <name type="scientific">Photinus pyralis</name>
    <name type="common">Common eastern firefly</name>
    <name type="synonym">Lampyris pyralis</name>
    <dbReference type="NCBI Taxonomy" id="7054"/>
    <lineage>
        <taxon>Eukaryota</taxon>
        <taxon>Metazoa</taxon>
        <taxon>Ecdysozoa</taxon>
        <taxon>Arthropoda</taxon>
        <taxon>Hexapoda</taxon>
        <taxon>Insecta</taxon>
        <taxon>Pterygota</taxon>
        <taxon>Neoptera</taxon>
        <taxon>Endopterygota</taxon>
        <taxon>Coleoptera</taxon>
        <taxon>Polyphaga</taxon>
        <taxon>Elateriformia</taxon>
        <taxon>Elateroidea</taxon>
        <taxon>Lampyridae</taxon>
        <taxon>Lampyrinae</taxon>
        <taxon>Photinus</taxon>
    </lineage>
</organism>
<keyword evidence="5 16" id="KW-0812">Transmembrane</keyword>
<dbReference type="Gene3D" id="3.40.190.10">
    <property type="entry name" value="Periplasmic binding protein-like II"/>
    <property type="match status" value="2"/>
</dbReference>
<evidence type="ECO:0000256" key="2">
    <source>
        <dbReference type="ARBA" id="ARBA00008685"/>
    </source>
</evidence>
<dbReference type="Gene3D" id="3.40.50.2300">
    <property type="match status" value="2"/>
</dbReference>
<keyword evidence="4" id="KW-1003">Cell membrane</keyword>
<evidence type="ECO:0000313" key="19">
    <source>
        <dbReference type="EMBL" id="KAB0800831.1"/>
    </source>
</evidence>
<feature type="domain" description="Ionotropic glutamate receptor C-terminal" evidence="17">
    <location>
        <begin position="614"/>
        <end position="1014"/>
    </location>
</feature>
<gene>
    <name evidence="19" type="ORF">PPYR_06570</name>
</gene>
<comment type="caution">
    <text evidence="19">The sequence shown here is derived from an EMBL/GenBank/DDBJ whole genome shotgun (WGS) entry which is preliminary data.</text>
</comment>
<feature type="disulfide bond" evidence="15">
    <location>
        <begin position="963"/>
        <end position="1021"/>
    </location>
</feature>
<dbReference type="InterPro" id="IPR001508">
    <property type="entry name" value="Iono_Glu_rcpt_met"/>
</dbReference>
<dbReference type="CDD" id="cd13717">
    <property type="entry name" value="PBP2_iGluR_putative"/>
    <property type="match status" value="1"/>
</dbReference>
<reference evidence="19 20" key="1">
    <citation type="journal article" date="2018" name="Elife">
        <title>Firefly genomes illuminate parallel origins of bioluminescence in beetles.</title>
        <authorList>
            <person name="Fallon T.R."/>
            <person name="Lower S.E."/>
            <person name="Chang C.H."/>
            <person name="Bessho-Uehara M."/>
            <person name="Martin G.J."/>
            <person name="Bewick A.J."/>
            <person name="Behringer M."/>
            <person name="Debat H.J."/>
            <person name="Wong I."/>
            <person name="Day J.C."/>
            <person name="Suvorov A."/>
            <person name="Silva C.J."/>
            <person name="Stanger-Hall K.F."/>
            <person name="Hall D.W."/>
            <person name="Schmitz R.J."/>
            <person name="Nelson D.R."/>
            <person name="Lewis S.M."/>
            <person name="Shigenobu S."/>
            <person name="Bybee S.M."/>
            <person name="Larracuente A.M."/>
            <person name="Oba Y."/>
            <person name="Weng J.K."/>
        </authorList>
    </citation>
    <scope>NUCLEOTIDE SEQUENCE [LARGE SCALE GENOMIC DNA]</scope>
    <source>
        <strain evidence="19">1611_PpyrPB1</strain>
        <tissue evidence="19">Whole body</tissue>
    </source>
</reference>
<dbReference type="Pfam" id="PF10613">
    <property type="entry name" value="Lig_chan-Glu_bd"/>
    <property type="match status" value="1"/>
</dbReference>
<feature type="transmembrane region" description="Helical" evidence="16">
    <location>
        <begin position="739"/>
        <end position="757"/>
    </location>
</feature>
<keyword evidence="11" id="KW-1071">Ligand-gated ion channel</keyword>
<dbReference type="SMART" id="SM00079">
    <property type="entry name" value="PBPe"/>
    <property type="match status" value="1"/>
</dbReference>
<accession>A0A5N4AU07</accession>
<dbReference type="InParanoid" id="A0A5N4AU07"/>
<evidence type="ECO:0000256" key="13">
    <source>
        <dbReference type="PIRSR" id="PIRSR601508-1"/>
    </source>
</evidence>
<dbReference type="EMBL" id="VVIM01000004">
    <property type="protein sequence ID" value="KAB0800831.1"/>
    <property type="molecule type" value="Genomic_DNA"/>
</dbReference>
<comment type="similarity">
    <text evidence="2">Belongs to the glutamate-gated ion channel (TC 1.A.10.1) family.</text>
</comment>
<keyword evidence="7" id="KW-0406">Ion transport</keyword>
<proteinExistence type="inferred from homology"/>
<keyword evidence="8 16" id="KW-0472">Membrane</keyword>